<evidence type="ECO:0000313" key="3">
    <source>
        <dbReference type="Proteomes" id="UP000441772"/>
    </source>
</evidence>
<feature type="region of interest" description="Disordered" evidence="1">
    <location>
        <begin position="74"/>
        <end position="98"/>
    </location>
</feature>
<dbReference type="Proteomes" id="UP000441772">
    <property type="component" value="Unassembled WGS sequence"/>
</dbReference>
<name>A0A6I1GLT1_9BIFI</name>
<gene>
    <name evidence="2" type="ORF">F7D09_1213</name>
</gene>
<feature type="region of interest" description="Disordered" evidence="1">
    <location>
        <begin position="16"/>
        <end position="40"/>
    </location>
</feature>
<sequence>MGRPITTRSAFLHLWDTGSLPPRAPRRSRRRHGVRPFATSRRNRRFRKVVAMRVDQSASFVSADADAVAGDAPPVFTSFRQPPPPRGPGLRVGRPSESQCPAIKDGLRPVQCWIAVARSSPINAHGVCYKARPFTAEEAGAASRPAAAAGITGRGVARSGGSACAIPVPPVRTGDTACRLPRTSTGRNAIPNDGG</sequence>
<dbReference type="EMBL" id="WBVT01000016">
    <property type="protein sequence ID" value="KAB7790317.1"/>
    <property type="molecule type" value="Genomic_DNA"/>
</dbReference>
<comment type="caution">
    <text evidence="2">The sequence shown here is derived from an EMBL/GenBank/DDBJ whole genome shotgun (WGS) entry which is preliminary data.</text>
</comment>
<feature type="compositionally biased region" description="Basic residues" evidence="1">
    <location>
        <begin position="24"/>
        <end position="34"/>
    </location>
</feature>
<proteinExistence type="predicted"/>
<accession>A0A6I1GLT1</accession>
<evidence type="ECO:0000313" key="2">
    <source>
        <dbReference type="EMBL" id="KAB7790317.1"/>
    </source>
</evidence>
<keyword evidence="3" id="KW-1185">Reference proteome</keyword>
<reference evidence="2 3" key="1">
    <citation type="submission" date="2019-09" db="EMBL/GenBank/DDBJ databases">
        <title>Characterization of the phylogenetic diversity of two novel species belonging to the genus Bifidobacterium: Bifidobacterium cebidarum sp. nov. and Bifidobacterium leontopitheci sp. nov.</title>
        <authorList>
            <person name="Lugli G.A."/>
            <person name="Duranti S."/>
            <person name="Milani C."/>
            <person name="Turroni F."/>
            <person name="Ventura M."/>
        </authorList>
    </citation>
    <scope>NUCLEOTIDE SEQUENCE [LARGE SCALE GENOMIC DNA]</scope>
    <source>
        <strain evidence="2 3">LMG 31471</strain>
    </source>
</reference>
<dbReference type="AlphaFoldDB" id="A0A6I1GLT1"/>
<organism evidence="2 3">
    <name type="scientific">Bifidobacterium leontopitheci</name>
    <dbReference type="NCBI Taxonomy" id="2650774"/>
    <lineage>
        <taxon>Bacteria</taxon>
        <taxon>Bacillati</taxon>
        <taxon>Actinomycetota</taxon>
        <taxon>Actinomycetes</taxon>
        <taxon>Bifidobacteriales</taxon>
        <taxon>Bifidobacteriaceae</taxon>
        <taxon>Bifidobacterium</taxon>
    </lineage>
</organism>
<protein>
    <submittedName>
        <fullName evidence="2">Uncharacterized protein</fullName>
    </submittedName>
</protein>
<evidence type="ECO:0000256" key="1">
    <source>
        <dbReference type="SAM" id="MobiDB-lite"/>
    </source>
</evidence>